<dbReference type="GO" id="GO:0004674">
    <property type="term" value="F:protein serine/threonine kinase activity"/>
    <property type="evidence" value="ECO:0007669"/>
    <property type="project" value="TreeGrafter"/>
</dbReference>
<dbReference type="GO" id="GO:0005524">
    <property type="term" value="F:ATP binding"/>
    <property type="evidence" value="ECO:0007669"/>
    <property type="project" value="InterPro"/>
</dbReference>
<dbReference type="SUPFAM" id="SSF56112">
    <property type="entry name" value="Protein kinase-like (PK-like)"/>
    <property type="match status" value="1"/>
</dbReference>
<feature type="region of interest" description="Disordered" evidence="1">
    <location>
        <begin position="312"/>
        <end position="398"/>
    </location>
</feature>
<dbReference type="Pfam" id="PF00069">
    <property type="entry name" value="Pkinase"/>
    <property type="match status" value="1"/>
</dbReference>
<dbReference type="PANTHER" id="PTHR44329">
    <property type="entry name" value="SERINE/THREONINE-PROTEIN KINASE TNNI3K-RELATED"/>
    <property type="match status" value="1"/>
</dbReference>
<protein>
    <recommendedName>
        <fullName evidence="2">Protein kinase domain-containing protein</fullName>
    </recommendedName>
</protein>
<reference evidence="3 4" key="1">
    <citation type="submission" date="2019-02" db="EMBL/GenBank/DDBJ databases">
        <title>Genome sequencing of the rare red list fungi Antrodiella citrinella (Flaviporus citrinellus).</title>
        <authorList>
            <person name="Buettner E."/>
            <person name="Kellner H."/>
        </authorList>
    </citation>
    <scope>NUCLEOTIDE SEQUENCE [LARGE SCALE GENOMIC DNA]</scope>
    <source>
        <strain evidence="3 4">DSM 108506</strain>
    </source>
</reference>
<dbReference type="AlphaFoldDB" id="A0A4S4MXN2"/>
<evidence type="ECO:0000313" key="3">
    <source>
        <dbReference type="EMBL" id="THH31206.1"/>
    </source>
</evidence>
<feature type="compositionally biased region" description="Pro residues" evidence="1">
    <location>
        <begin position="338"/>
        <end position="347"/>
    </location>
</feature>
<dbReference type="InterPro" id="IPR011009">
    <property type="entry name" value="Kinase-like_dom_sf"/>
</dbReference>
<keyword evidence="4" id="KW-1185">Reference proteome</keyword>
<dbReference type="PROSITE" id="PS00108">
    <property type="entry name" value="PROTEIN_KINASE_ST"/>
    <property type="match status" value="1"/>
</dbReference>
<dbReference type="SMART" id="SM00220">
    <property type="entry name" value="S_TKc"/>
    <property type="match status" value="1"/>
</dbReference>
<proteinExistence type="predicted"/>
<sequence length="795" mass="88874">MSILASTPTATLCHVKDLQAYMLDVIDSRHYFPQFIWKFFLSNIGPRWQQPWRVHMFDIFTDVLHETRRIPQSKPIFVDFHDPDNLADDCLAAINHAEEAFARLEASVEQVLIILLHNLSHTTPSDTEEAPRRRTVEMDARGEHALLKYLVFLRFRNSDAYHETLNLRKKASESFPWMRLIPRGFRRRAVLRSICAFLDHEPVEVGKMEGSISGGGGTAEAFFADIEEHCWRPIREGRSEITVGIASEAQEFVTTERCFGDLDEPDPDGSYHLFFPITPTTAVYLMTRAPDMPTRSIPHMDDRSSYAAAAGHIYPPLVPPHTAQSKLKRKREHDRPESPSPPPPSIPQPKRSKSTPEPTLKRNRDENSDAATISKPGSSRARPPLSKRSNTDPVLARTGENESYVDMYAPARTVFIECDVETVPDVHIRNGILLRTSPRYILFIDLPSLITALTVTPLSSSPSSLSVSLNKLKTICRDKNIREGLMKTLLVKGSVPVVDLTDEVKLYGECAVEHGSFADIWKGEWVEKGVAGGGIKRVVAMKVLRQFMIDNIKEKLLKRLKDEVFTWHRLRHPHIASLYGIVQLPHHLAMISPWCDNGTVVHYLKDINPNADRILLMLQIASGVAYLHNFKPVVIHGDLKGNNILIDALGSALITDFGVSKVIEDFSLSSASSGSSPGSESLAASFFGGATRWMAPEIVLALVEDEGATPQLTKESDVYAFASVCLEAHPVSLLSIRPDINLSAYVEIMYLYLVKPVWTALILHAQGLRLCPVGPLCTSHTTLIVILHLLRLHIP</sequence>
<dbReference type="EMBL" id="SGPM01000054">
    <property type="protein sequence ID" value="THH31206.1"/>
    <property type="molecule type" value="Genomic_DNA"/>
</dbReference>
<dbReference type="InterPro" id="IPR000719">
    <property type="entry name" value="Prot_kinase_dom"/>
</dbReference>
<dbReference type="PROSITE" id="PS50011">
    <property type="entry name" value="PROTEIN_KINASE_DOM"/>
    <property type="match status" value="1"/>
</dbReference>
<accession>A0A4S4MXN2</accession>
<comment type="caution">
    <text evidence="3">The sequence shown here is derived from an EMBL/GenBank/DDBJ whole genome shotgun (WGS) entry which is preliminary data.</text>
</comment>
<evidence type="ECO:0000259" key="2">
    <source>
        <dbReference type="PROSITE" id="PS50011"/>
    </source>
</evidence>
<dbReference type="OrthoDB" id="6718656at2759"/>
<evidence type="ECO:0000313" key="4">
    <source>
        <dbReference type="Proteomes" id="UP000308730"/>
    </source>
</evidence>
<gene>
    <name evidence="3" type="ORF">EUX98_g2985</name>
</gene>
<dbReference type="InterPro" id="IPR051681">
    <property type="entry name" value="Ser/Thr_Kinases-Pseudokinases"/>
</dbReference>
<dbReference type="Proteomes" id="UP000308730">
    <property type="component" value="Unassembled WGS sequence"/>
</dbReference>
<organism evidence="3 4">
    <name type="scientific">Antrodiella citrinella</name>
    <dbReference type="NCBI Taxonomy" id="2447956"/>
    <lineage>
        <taxon>Eukaryota</taxon>
        <taxon>Fungi</taxon>
        <taxon>Dikarya</taxon>
        <taxon>Basidiomycota</taxon>
        <taxon>Agaricomycotina</taxon>
        <taxon>Agaricomycetes</taxon>
        <taxon>Polyporales</taxon>
        <taxon>Steccherinaceae</taxon>
        <taxon>Antrodiella</taxon>
    </lineage>
</organism>
<feature type="domain" description="Protein kinase" evidence="2">
    <location>
        <begin position="506"/>
        <end position="795"/>
    </location>
</feature>
<name>A0A4S4MXN2_9APHY</name>
<dbReference type="InterPro" id="IPR008271">
    <property type="entry name" value="Ser/Thr_kinase_AS"/>
</dbReference>
<dbReference type="Gene3D" id="1.10.510.10">
    <property type="entry name" value="Transferase(Phosphotransferase) domain 1"/>
    <property type="match status" value="1"/>
</dbReference>
<evidence type="ECO:0000256" key="1">
    <source>
        <dbReference type="SAM" id="MobiDB-lite"/>
    </source>
</evidence>